<dbReference type="InterPro" id="IPR003594">
    <property type="entry name" value="HATPase_dom"/>
</dbReference>
<comment type="caution">
    <text evidence="15">The sequence shown here is derived from an EMBL/GenBank/DDBJ whole genome shotgun (WGS) entry which is preliminary data.</text>
</comment>
<dbReference type="SMART" id="SM00388">
    <property type="entry name" value="HisKA"/>
    <property type="match status" value="1"/>
</dbReference>
<comment type="subcellular location">
    <subcellularLocation>
        <location evidence="2">Membrane</location>
    </subcellularLocation>
</comment>
<dbReference type="Proteomes" id="UP001239909">
    <property type="component" value="Unassembled WGS sequence"/>
</dbReference>
<evidence type="ECO:0000256" key="8">
    <source>
        <dbReference type="ARBA" id="ARBA00022989"/>
    </source>
</evidence>
<sequence>MDAGDHTGLEHELVGLDNRPRPANMRARIIQGLKQSAPFSSLQRRIIFFNLAGLAFLVLGVLYLNQFRSGLIEQRVDALETQAELIALTIGETAGYGNGRTDYDQVRANLVLARLARPTGLRARLYDSRMRLTGDTRNLGTGPEAVETAPLPPAGAPASPSARASSALERTYEQMTDILRPAPPRYDEAGQGGISRDFEVQSAVRGASRSAVRVNDQDQLIVSVAVPVRRMDAILGALVLSTPGGDIDAIVRGERVAIFQVFLVAAIVSTALSILLANTIARPIKRLARAADTEGTSAARPLNPERVEIPDMSHRTDEIGELSAALIRMTEALYKRIQAIESFASDVAHEIKNPLTSLRSAVDTMKYAKTPEQRQRLLDVIAHDVGRMDRLVTDISNASRLDAELVRERMENFDLGRLISMLAEVTRSQGEKRGVSVAAELPGGALTARGLEGRIAQVITNLLDNALSFSPEGGTIRIVARQRPGGIRVAVEDQGPGVPPDNITSIFERFYTERPEAEAFGNHSGLGLSISRQIIEAHAGRIWVENIRDPEAGPEAPVKGARFVFDLPA</sequence>
<protein>
    <recommendedName>
        <fullName evidence="3">histidine kinase</fullName>
        <ecNumber evidence="3">2.7.13.3</ecNumber>
    </recommendedName>
</protein>
<gene>
    <name evidence="15" type="ORF">LNKW23_40290</name>
</gene>
<feature type="domain" description="HAMP" evidence="14">
    <location>
        <begin position="278"/>
        <end position="338"/>
    </location>
</feature>
<evidence type="ECO:0000256" key="5">
    <source>
        <dbReference type="ARBA" id="ARBA00022679"/>
    </source>
</evidence>
<evidence type="ECO:0000313" key="16">
    <source>
        <dbReference type="Proteomes" id="UP001239909"/>
    </source>
</evidence>
<dbReference type="Pfam" id="PF00512">
    <property type="entry name" value="HisKA"/>
    <property type="match status" value="1"/>
</dbReference>
<name>A0ABQ6LNS0_9RHOB</name>
<keyword evidence="5" id="KW-0808">Transferase</keyword>
<evidence type="ECO:0000256" key="9">
    <source>
        <dbReference type="ARBA" id="ARBA00023012"/>
    </source>
</evidence>
<feature type="transmembrane region" description="Helical" evidence="12">
    <location>
        <begin position="46"/>
        <end position="65"/>
    </location>
</feature>
<evidence type="ECO:0000259" key="14">
    <source>
        <dbReference type="PROSITE" id="PS50885"/>
    </source>
</evidence>
<dbReference type="PANTHER" id="PTHR45436">
    <property type="entry name" value="SENSOR HISTIDINE KINASE YKOH"/>
    <property type="match status" value="1"/>
</dbReference>
<dbReference type="InterPro" id="IPR003660">
    <property type="entry name" value="HAMP_dom"/>
</dbReference>
<dbReference type="Pfam" id="PF00672">
    <property type="entry name" value="HAMP"/>
    <property type="match status" value="1"/>
</dbReference>
<dbReference type="CDD" id="cd06225">
    <property type="entry name" value="HAMP"/>
    <property type="match status" value="1"/>
</dbReference>
<dbReference type="Gene3D" id="6.10.340.10">
    <property type="match status" value="1"/>
</dbReference>
<keyword evidence="8 12" id="KW-1133">Transmembrane helix</keyword>
<keyword evidence="10 12" id="KW-0472">Membrane</keyword>
<proteinExistence type="predicted"/>
<dbReference type="InterPro" id="IPR025908">
    <property type="entry name" value="Sensor_TM1"/>
</dbReference>
<evidence type="ECO:0000256" key="3">
    <source>
        <dbReference type="ARBA" id="ARBA00012438"/>
    </source>
</evidence>
<comment type="catalytic activity">
    <reaction evidence="1">
        <text>ATP + protein L-histidine = ADP + protein N-phospho-L-histidine.</text>
        <dbReference type="EC" id="2.7.13.3"/>
    </reaction>
</comment>
<dbReference type="SMART" id="SM00387">
    <property type="entry name" value="HATPase_c"/>
    <property type="match status" value="1"/>
</dbReference>
<evidence type="ECO:0000259" key="13">
    <source>
        <dbReference type="PROSITE" id="PS50109"/>
    </source>
</evidence>
<evidence type="ECO:0000256" key="7">
    <source>
        <dbReference type="ARBA" id="ARBA00022777"/>
    </source>
</evidence>
<accession>A0ABQ6LNS0</accession>
<dbReference type="EC" id="2.7.13.3" evidence="3"/>
<feature type="transmembrane region" description="Helical" evidence="12">
    <location>
        <begin position="256"/>
        <end position="277"/>
    </location>
</feature>
<dbReference type="PROSITE" id="PS50109">
    <property type="entry name" value="HIS_KIN"/>
    <property type="match status" value="1"/>
</dbReference>
<dbReference type="EMBL" id="BSYI01000043">
    <property type="protein sequence ID" value="GMG84813.1"/>
    <property type="molecule type" value="Genomic_DNA"/>
</dbReference>
<evidence type="ECO:0000256" key="4">
    <source>
        <dbReference type="ARBA" id="ARBA00022553"/>
    </source>
</evidence>
<evidence type="ECO:0000256" key="1">
    <source>
        <dbReference type="ARBA" id="ARBA00000085"/>
    </source>
</evidence>
<dbReference type="Gene3D" id="1.10.287.130">
    <property type="match status" value="1"/>
</dbReference>
<dbReference type="Gene3D" id="3.30.565.10">
    <property type="entry name" value="Histidine kinase-like ATPase, C-terminal domain"/>
    <property type="match status" value="1"/>
</dbReference>
<feature type="region of interest" description="Disordered" evidence="11">
    <location>
        <begin position="133"/>
        <end position="161"/>
    </location>
</feature>
<dbReference type="Pfam" id="PF13756">
    <property type="entry name" value="Stimulus_sens_1"/>
    <property type="match status" value="1"/>
</dbReference>
<keyword evidence="9" id="KW-0902">Two-component regulatory system</keyword>
<dbReference type="Pfam" id="PF02518">
    <property type="entry name" value="HATPase_c"/>
    <property type="match status" value="1"/>
</dbReference>
<dbReference type="PROSITE" id="PS50885">
    <property type="entry name" value="HAMP"/>
    <property type="match status" value="1"/>
</dbReference>
<dbReference type="SUPFAM" id="SSF55874">
    <property type="entry name" value="ATPase domain of HSP90 chaperone/DNA topoisomerase II/histidine kinase"/>
    <property type="match status" value="1"/>
</dbReference>
<evidence type="ECO:0000313" key="15">
    <source>
        <dbReference type="EMBL" id="GMG84813.1"/>
    </source>
</evidence>
<keyword evidence="7 15" id="KW-0418">Kinase</keyword>
<organism evidence="15 16">
    <name type="scientific">Paralimibaculum aggregatum</name>
    <dbReference type="NCBI Taxonomy" id="3036245"/>
    <lineage>
        <taxon>Bacteria</taxon>
        <taxon>Pseudomonadati</taxon>
        <taxon>Pseudomonadota</taxon>
        <taxon>Alphaproteobacteria</taxon>
        <taxon>Rhodobacterales</taxon>
        <taxon>Paracoccaceae</taxon>
        <taxon>Paralimibaculum</taxon>
    </lineage>
</organism>
<dbReference type="InterPro" id="IPR005467">
    <property type="entry name" value="His_kinase_dom"/>
</dbReference>
<dbReference type="InterPro" id="IPR003661">
    <property type="entry name" value="HisK_dim/P_dom"/>
</dbReference>
<keyword evidence="16" id="KW-1185">Reference proteome</keyword>
<keyword evidence="6 12" id="KW-0812">Transmembrane</keyword>
<dbReference type="InterPro" id="IPR036097">
    <property type="entry name" value="HisK_dim/P_sf"/>
</dbReference>
<dbReference type="InterPro" id="IPR036890">
    <property type="entry name" value="HATPase_C_sf"/>
</dbReference>
<dbReference type="PRINTS" id="PR00344">
    <property type="entry name" value="BCTRLSENSOR"/>
</dbReference>
<dbReference type="InterPro" id="IPR050428">
    <property type="entry name" value="TCS_sensor_his_kinase"/>
</dbReference>
<dbReference type="SUPFAM" id="SSF47384">
    <property type="entry name" value="Homodimeric domain of signal transducing histidine kinase"/>
    <property type="match status" value="1"/>
</dbReference>
<reference evidence="15 16" key="1">
    <citation type="submission" date="2023-04" db="EMBL/GenBank/DDBJ databases">
        <title>Marinoamorphus aggregata gen. nov., sp. Nov., isolate from tissue of brittle star Ophioplocus japonicus.</title>
        <authorList>
            <person name="Kawano K."/>
            <person name="Sawayama S."/>
            <person name="Nakagawa S."/>
        </authorList>
    </citation>
    <scope>NUCLEOTIDE SEQUENCE [LARGE SCALE GENOMIC DNA]</scope>
    <source>
        <strain evidence="15 16">NKW23</strain>
    </source>
</reference>
<dbReference type="CDD" id="cd00082">
    <property type="entry name" value="HisKA"/>
    <property type="match status" value="1"/>
</dbReference>
<evidence type="ECO:0000256" key="6">
    <source>
        <dbReference type="ARBA" id="ARBA00022692"/>
    </source>
</evidence>
<dbReference type="InterPro" id="IPR025919">
    <property type="entry name" value="Stimulus_sens_dom"/>
</dbReference>
<evidence type="ECO:0000256" key="10">
    <source>
        <dbReference type="ARBA" id="ARBA00023136"/>
    </source>
</evidence>
<dbReference type="PANTHER" id="PTHR45436:SF5">
    <property type="entry name" value="SENSOR HISTIDINE KINASE TRCS"/>
    <property type="match status" value="1"/>
</dbReference>
<keyword evidence="4" id="KW-0597">Phosphoprotein</keyword>
<dbReference type="GO" id="GO:0016301">
    <property type="term" value="F:kinase activity"/>
    <property type="evidence" value="ECO:0007669"/>
    <property type="project" value="UniProtKB-KW"/>
</dbReference>
<dbReference type="Pfam" id="PF13755">
    <property type="entry name" value="Sensor_TM1"/>
    <property type="match status" value="1"/>
</dbReference>
<feature type="domain" description="Histidine kinase" evidence="13">
    <location>
        <begin position="346"/>
        <end position="569"/>
    </location>
</feature>
<evidence type="ECO:0000256" key="11">
    <source>
        <dbReference type="SAM" id="MobiDB-lite"/>
    </source>
</evidence>
<evidence type="ECO:0000256" key="12">
    <source>
        <dbReference type="SAM" id="Phobius"/>
    </source>
</evidence>
<dbReference type="InterPro" id="IPR004358">
    <property type="entry name" value="Sig_transdc_His_kin-like_C"/>
</dbReference>
<evidence type="ECO:0000256" key="2">
    <source>
        <dbReference type="ARBA" id="ARBA00004370"/>
    </source>
</evidence>